<dbReference type="OrthoDB" id="5327538at2759"/>
<organism evidence="2 3">
    <name type="scientific">[Emmonsia] crescens</name>
    <dbReference type="NCBI Taxonomy" id="73230"/>
    <lineage>
        <taxon>Eukaryota</taxon>
        <taxon>Fungi</taxon>
        <taxon>Dikarya</taxon>
        <taxon>Ascomycota</taxon>
        <taxon>Pezizomycotina</taxon>
        <taxon>Eurotiomycetes</taxon>
        <taxon>Eurotiomycetidae</taxon>
        <taxon>Onygenales</taxon>
        <taxon>Ajellomycetaceae</taxon>
        <taxon>Emergomyces</taxon>
    </lineage>
</organism>
<dbReference type="VEuPathDB" id="FungiDB:EMCG_09736"/>
<gene>
    <name evidence="2" type="ORF">EMCG_09736</name>
</gene>
<comment type="caution">
    <text evidence="2">The sequence shown here is derived from an EMBL/GenBank/DDBJ whole genome shotgun (WGS) entry which is preliminary data.</text>
</comment>
<reference evidence="3" key="1">
    <citation type="journal article" date="2015" name="PLoS Genet.">
        <title>The dynamic genome and transcriptome of the human fungal pathogen Blastomyces and close relative Emmonsia.</title>
        <authorList>
            <person name="Munoz J.F."/>
            <person name="Gauthier G.M."/>
            <person name="Desjardins C.A."/>
            <person name="Gallo J.E."/>
            <person name="Holder J."/>
            <person name="Sullivan T.D."/>
            <person name="Marty A.J."/>
            <person name="Carmen J.C."/>
            <person name="Chen Z."/>
            <person name="Ding L."/>
            <person name="Gujja S."/>
            <person name="Magrini V."/>
            <person name="Misas E."/>
            <person name="Mitreva M."/>
            <person name="Priest M."/>
            <person name="Saif S."/>
            <person name="Whiston E.A."/>
            <person name="Young S."/>
            <person name="Zeng Q."/>
            <person name="Goldman W.E."/>
            <person name="Mardis E.R."/>
            <person name="Taylor J.W."/>
            <person name="McEwen J.G."/>
            <person name="Clay O.K."/>
            <person name="Klein B.S."/>
            <person name="Cuomo C.A."/>
        </authorList>
    </citation>
    <scope>NUCLEOTIDE SEQUENCE [LARGE SCALE GENOMIC DNA]</scope>
    <source>
        <strain evidence="3">UAMH 3008</strain>
    </source>
</reference>
<feature type="domain" description="Aminoglycoside phosphotransferase" evidence="1">
    <location>
        <begin position="89"/>
        <end position="326"/>
    </location>
</feature>
<dbReference type="PANTHER" id="PTHR21310:SF15">
    <property type="entry name" value="AMINOGLYCOSIDE PHOSPHOTRANSFERASE DOMAIN-CONTAINING PROTEIN"/>
    <property type="match status" value="1"/>
</dbReference>
<dbReference type="InterPro" id="IPR011009">
    <property type="entry name" value="Kinase-like_dom_sf"/>
</dbReference>
<evidence type="ECO:0000313" key="3">
    <source>
        <dbReference type="Proteomes" id="UP000034164"/>
    </source>
</evidence>
<dbReference type="InterPro" id="IPR051678">
    <property type="entry name" value="AGP_Transferase"/>
</dbReference>
<dbReference type="EMBL" id="LCZI01000812">
    <property type="protein sequence ID" value="KKZ64274.1"/>
    <property type="molecule type" value="Genomic_DNA"/>
</dbReference>
<evidence type="ECO:0000313" key="2">
    <source>
        <dbReference type="EMBL" id="KKZ64274.1"/>
    </source>
</evidence>
<dbReference type="SUPFAM" id="SSF56112">
    <property type="entry name" value="Protein kinase-like (PK-like)"/>
    <property type="match status" value="1"/>
</dbReference>
<dbReference type="Pfam" id="PF01636">
    <property type="entry name" value="APH"/>
    <property type="match status" value="1"/>
</dbReference>
<accession>A0A0G2J2P0</accession>
<evidence type="ECO:0000259" key="1">
    <source>
        <dbReference type="Pfam" id="PF01636"/>
    </source>
</evidence>
<dbReference type="InterPro" id="IPR002575">
    <property type="entry name" value="Aminoglycoside_PTrfase"/>
</dbReference>
<dbReference type="Proteomes" id="UP000034164">
    <property type="component" value="Unassembled WGS sequence"/>
</dbReference>
<proteinExistence type="predicted"/>
<name>A0A0G2J2P0_9EURO</name>
<dbReference type="AlphaFoldDB" id="A0A0G2J2P0"/>
<sequence length="515" mass="59129">MPSASQRPKIFRYAKFNIDALCFLASRLRDGISCDCDASQAPFNGSLNWAISIFFIDGVEWLLRSPLNEHGAIPCPRTNSMLLESEVVTLKYIGSNSSIPVPEVFAYSCSKENDIGVPYILMSKAPGCPLQLHWTHMSSDDKAKILRQLGSITWQLCQLKFDRIGSLFEGAHGPAIKTCLTRGLLMHERHTLALTRGPFTSAIDFYRVLISAFQEHASILPLNPRCFLAPFPLPEEYEDNAQFERSRDRWHDFVALDSKIDGSDNRTDYMIVSDLLADMRKKWVRDTSLEEDSCYYSLHHPDISVNNIFVDEEYNITCLIDWAFCSSVPLSMAITEPGLPQSRNELPEQLREEFRRGFQTAAYSISYQANPKERALLCRILQHSRPMWLLSRILNFDTIVDYPLLNDLWAITDTNRGPLLMEFKTRQSWGAYMKLHALLKEDDDQSEAAENNYFDRRSQVDLTVAKKLTFISQWCSRYGQPGFLGLRAASPTFKADKTLWKWIDRCLMDLQEMYN</sequence>
<dbReference type="PANTHER" id="PTHR21310">
    <property type="entry name" value="AMINOGLYCOSIDE PHOSPHOTRANSFERASE-RELATED-RELATED"/>
    <property type="match status" value="1"/>
</dbReference>
<protein>
    <recommendedName>
        <fullName evidence="1">Aminoglycoside phosphotransferase domain-containing protein</fullName>
    </recommendedName>
</protein>